<dbReference type="PANTHER" id="PTHR43107">
    <property type="entry name" value="LONG-CHAIN FATTY ACID TRANSPORT PROTEIN"/>
    <property type="match status" value="1"/>
</dbReference>
<dbReference type="SUPFAM" id="SSF56801">
    <property type="entry name" value="Acetyl-CoA synthetase-like"/>
    <property type="match status" value="1"/>
</dbReference>
<evidence type="ECO:0000256" key="4">
    <source>
        <dbReference type="ARBA" id="ARBA00006432"/>
    </source>
</evidence>
<dbReference type="GO" id="GO:0005778">
    <property type="term" value="C:peroxisomal membrane"/>
    <property type="evidence" value="ECO:0007669"/>
    <property type="project" value="UniProtKB-SubCell"/>
</dbReference>
<comment type="function">
    <text evidence="17">Acyl-CoA synthetase required for both the import of long chain fatty acids (LCFAs) (C14-C18) and the activation very long chain fatty acids (VLCFAs) (C20-C26) by esterification of the fatty acids into metabolically active CoA-thioesters for subsequent degradation or incorporation into phospholipids. The transport and fatty acyl-CoA synthetase activities are genetically separable and are thus independent activities. Esterifies VLCFAs in the peroxisome matrix. The VLCFAs are actively transported into peroxisomes by a PXA1-PXA2 heterodimeric transporter in the peroxisomal membrane.</text>
</comment>
<dbReference type="InterPro" id="IPR020845">
    <property type="entry name" value="AMP-binding_CS"/>
</dbReference>
<keyword evidence="11" id="KW-0067">ATP-binding</keyword>
<evidence type="ECO:0000256" key="14">
    <source>
        <dbReference type="ARBA" id="ARBA00023136"/>
    </source>
</evidence>
<evidence type="ECO:0000313" key="22">
    <source>
        <dbReference type="EMBL" id="KAF2795378.1"/>
    </source>
</evidence>
<dbReference type="GO" id="GO:0005324">
    <property type="term" value="F:long-chain fatty acid transmembrane transporter activity"/>
    <property type="evidence" value="ECO:0007669"/>
    <property type="project" value="TreeGrafter"/>
</dbReference>
<evidence type="ECO:0000256" key="2">
    <source>
        <dbReference type="ARBA" id="ARBA00004585"/>
    </source>
</evidence>
<dbReference type="InterPro" id="IPR000873">
    <property type="entry name" value="AMP-dep_synth/lig_dom"/>
</dbReference>
<comment type="similarity">
    <text evidence="4">Belongs to the ATP-dependent AMP-binding enzyme family.</text>
</comment>
<dbReference type="PROSITE" id="PS00455">
    <property type="entry name" value="AMP_BINDING"/>
    <property type="match status" value="1"/>
</dbReference>
<dbReference type="InterPro" id="IPR025110">
    <property type="entry name" value="AMP-bd_C"/>
</dbReference>
<dbReference type="Pfam" id="PF13193">
    <property type="entry name" value="AMP-binding_C"/>
    <property type="match status" value="1"/>
</dbReference>
<evidence type="ECO:0000256" key="12">
    <source>
        <dbReference type="ARBA" id="ARBA00022989"/>
    </source>
</evidence>
<dbReference type="InterPro" id="IPR045851">
    <property type="entry name" value="AMP-bd_C_sf"/>
</dbReference>
<keyword evidence="10" id="KW-0547">Nucleotide-binding</keyword>
<feature type="domain" description="AMP-dependent synthetase/ligase" evidence="20">
    <location>
        <begin position="59"/>
        <end position="428"/>
    </location>
</feature>
<evidence type="ECO:0000256" key="5">
    <source>
        <dbReference type="ARBA" id="ARBA00022448"/>
    </source>
</evidence>
<keyword evidence="6" id="KW-1003">Cell membrane</keyword>
<keyword evidence="13" id="KW-0445">Lipid transport</keyword>
<evidence type="ECO:0000256" key="6">
    <source>
        <dbReference type="ARBA" id="ARBA00022475"/>
    </source>
</evidence>
<dbReference type="Pfam" id="PF00501">
    <property type="entry name" value="AMP-binding"/>
    <property type="match status" value="1"/>
</dbReference>
<keyword evidence="23" id="KW-1185">Reference proteome</keyword>
<sequence>MQTLPYAIPAAAAGLAYFDGRHGLFNDFSFISSFVKATVSSVLIEKRDQLNLFYVLEAHAQSSLANHTFIIFGGRSWTYAQAYEIILKYGTWLKSRNVQKDEIVAMDFVNSDVFIWVWFGLWSIGAKPAFINYNLTGNPLLHTIRTSTARLILVDQNAKDNFSEEVMAEHGFAPRPPEDGLPEGRQANYGFDNDPSLIPSAIKNRTRAPAPRAQTSEDVSSTSRKLEIIFFDKGLEEHILSLAPSRVPNSERGGQKRDSMAMLIYTSGTTGLPKPAVMSWGKANTGGRFIAGWAPLKKNDIMYTSMPLYHSSASVLGVCATLRAGTTICLSKKFSHKTFWPEVRASRATIIHYVGETCRYLLSAPKSPLDKEHHVHTAFGNGLRPDVWQPFKDRFNIATICEFYSATEAPAGMFNRSTNSFSAGAVGKNGTLTTLLLGSTLAVIRMDPQSEPPEPLKDPKTGLCQIADWNEPGELLYKLDAANISGKFQGYFGNNKATNSKVLRDVKKKGDAYFRSGDLIRWDNENRFWFVDRIGDTFRWKAENVSTAEVAEVIGKHDSIEEANIYGVLVPGHDGRAGCAALVLKRGDGKTEDDGALVPHAQTLKSLADHVKKDLPSFAVPLFLRITKNMHTTGTNKQQKHVLQKDGIEVEKVEESGDALFWLKGGTYKRFSKRDLERIQGGQVRL</sequence>
<dbReference type="EMBL" id="MU001860">
    <property type="protein sequence ID" value="KAF2795378.1"/>
    <property type="molecule type" value="Genomic_DNA"/>
</dbReference>
<evidence type="ECO:0000256" key="19">
    <source>
        <dbReference type="ARBA" id="ARBA00078285"/>
    </source>
</evidence>
<dbReference type="FunFam" id="3.40.50.12780:FF:000019">
    <property type="entry name" value="Long-chain fatty acid transporter"/>
    <property type="match status" value="1"/>
</dbReference>
<keyword evidence="7" id="KW-0436">Ligase</keyword>
<keyword evidence="9" id="KW-0812">Transmembrane</keyword>
<dbReference type="Proteomes" id="UP000799757">
    <property type="component" value="Unassembled WGS sequence"/>
</dbReference>
<proteinExistence type="inferred from homology"/>
<keyword evidence="15" id="KW-0576">Peroxisome</keyword>
<evidence type="ECO:0000256" key="9">
    <source>
        <dbReference type="ARBA" id="ARBA00022692"/>
    </source>
</evidence>
<comment type="catalytic activity">
    <reaction evidence="16">
        <text>a very long-chain fatty acid + ATP + CoA = a very long-chain fatty acyl-CoA + AMP + diphosphate</text>
        <dbReference type="Rhea" id="RHEA:54536"/>
        <dbReference type="ChEBI" id="CHEBI:30616"/>
        <dbReference type="ChEBI" id="CHEBI:33019"/>
        <dbReference type="ChEBI" id="CHEBI:57287"/>
        <dbReference type="ChEBI" id="CHEBI:58950"/>
        <dbReference type="ChEBI" id="CHEBI:138261"/>
        <dbReference type="ChEBI" id="CHEBI:456215"/>
    </reaction>
</comment>
<dbReference type="AlphaFoldDB" id="A0A6A6XGJ6"/>
<accession>A0A6A6XGJ6</accession>
<evidence type="ECO:0000256" key="8">
    <source>
        <dbReference type="ARBA" id="ARBA00022677"/>
    </source>
</evidence>
<evidence type="ECO:0000256" key="10">
    <source>
        <dbReference type="ARBA" id="ARBA00022741"/>
    </source>
</evidence>
<evidence type="ECO:0000256" key="17">
    <source>
        <dbReference type="ARBA" id="ARBA00060276"/>
    </source>
</evidence>
<keyword evidence="5" id="KW-0813">Transport</keyword>
<evidence type="ECO:0000256" key="18">
    <source>
        <dbReference type="ARBA" id="ARBA00068795"/>
    </source>
</evidence>
<evidence type="ECO:0000256" key="7">
    <source>
        <dbReference type="ARBA" id="ARBA00022598"/>
    </source>
</evidence>
<dbReference type="PANTHER" id="PTHR43107:SF15">
    <property type="entry name" value="FATTY ACID TRANSPORT PROTEIN 3, ISOFORM A"/>
    <property type="match status" value="1"/>
</dbReference>
<keyword evidence="12" id="KW-1133">Transmembrane helix</keyword>
<dbReference type="GO" id="GO:0005524">
    <property type="term" value="F:ATP binding"/>
    <property type="evidence" value="ECO:0007669"/>
    <property type="project" value="UniProtKB-KW"/>
</dbReference>
<evidence type="ECO:0000313" key="23">
    <source>
        <dbReference type="Proteomes" id="UP000799757"/>
    </source>
</evidence>
<dbReference type="GO" id="GO:0044539">
    <property type="term" value="P:long-chain fatty acid import into cell"/>
    <property type="evidence" value="ECO:0007669"/>
    <property type="project" value="TreeGrafter"/>
</dbReference>
<dbReference type="GO" id="GO:0005811">
    <property type="term" value="C:lipid droplet"/>
    <property type="evidence" value="ECO:0007669"/>
    <property type="project" value="UniProtKB-SubCell"/>
</dbReference>
<evidence type="ECO:0000256" key="1">
    <source>
        <dbReference type="ARBA" id="ARBA00004502"/>
    </source>
</evidence>
<evidence type="ECO:0000256" key="15">
    <source>
        <dbReference type="ARBA" id="ARBA00023140"/>
    </source>
</evidence>
<organism evidence="22 23">
    <name type="scientific">Melanomma pulvis-pyrius CBS 109.77</name>
    <dbReference type="NCBI Taxonomy" id="1314802"/>
    <lineage>
        <taxon>Eukaryota</taxon>
        <taxon>Fungi</taxon>
        <taxon>Dikarya</taxon>
        <taxon>Ascomycota</taxon>
        <taxon>Pezizomycotina</taxon>
        <taxon>Dothideomycetes</taxon>
        <taxon>Pleosporomycetidae</taxon>
        <taxon>Pleosporales</taxon>
        <taxon>Melanommataceae</taxon>
        <taxon>Melanomma</taxon>
    </lineage>
</organism>
<comment type="subcellular location">
    <subcellularLocation>
        <location evidence="3">Cell membrane</location>
        <topology evidence="3">Multi-pass membrane protein</topology>
    </subcellularLocation>
    <subcellularLocation>
        <location evidence="1">Lipid droplet</location>
    </subcellularLocation>
    <subcellularLocation>
        <location evidence="2">Peroxisome membrane</location>
        <topology evidence="2">Multi-pass membrane protein</topology>
    </subcellularLocation>
</comment>
<reference evidence="22" key="1">
    <citation type="journal article" date="2020" name="Stud. Mycol.">
        <title>101 Dothideomycetes genomes: a test case for predicting lifestyles and emergence of pathogens.</title>
        <authorList>
            <person name="Haridas S."/>
            <person name="Albert R."/>
            <person name="Binder M."/>
            <person name="Bloem J."/>
            <person name="Labutti K."/>
            <person name="Salamov A."/>
            <person name="Andreopoulos B."/>
            <person name="Baker S."/>
            <person name="Barry K."/>
            <person name="Bills G."/>
            <person name="Bluhm B."/>
            <person name="Cannon C."/>
            <person name="Castanera R."/>
            <person name="Culley D."/>
            <person name="Daum C."/>
            <person name="Ezra D."/>
            <person name="Gonzalez J."/>
            <person name="Henrissat B."/>
            <person name="Kuo A."/>
            <person name="Liang C."/>
            <person name="Lipzen A."/>
            <person name="Lutzoni F."/>
            <person name="Magnuson J."/>
            <person name="Mondo S."/>
            <person name="Nolan M."/>
            <person name="Ohm R."/>
            <person name="Pangilinan J."/>
            <person name="Park H.-J."/>
            <person name="Ramirez L."/>
            <person name="Alfaro M."/>
            <person name="Sun H."/>
            <person name="Tritt A."/>
            <person name="Yoshinaga Y."/>
            <person name="Zwiers L.-H."/>
            <person name="Turgeon B."/>
            <person name="Goodwin S."/>
            <person name="Spatafora J."/>
            <person name="Crous P."/>
            <person name="Grigoriev I."/>
        </authorList>
    </citation>
    <scope>NUCLEOTIDE SEQUENCE</scope>
    <source>
        <strain evidence="22">CBS 109.77</strain>
    </source>
</reference>
<dbReference type="GO" id="GO:0004467">
    <property type="term" value="F:long-chain fatty acid-CoA ligase activity"/>
    <property type="evidence" value="ECO:0007669"/>
    <property type="project" value="TreeGrafter"/>
</dbReference>
<dbReference type="InterPro" id="IPR042099">
    <property type="entry name" value="ANL_N_sf"/>
</dbReference>
<evidence type="ECO:0000256" key="3">
    <source>
        <dbReference type="ARBA" id="ARBA00004651"/>
    </source>
</evidence>
<dbReference type="FunFam" id="3.30.300.30:FF:000002">
    <property type="entry name" value="Long-chain fatty acid transport protein 1"/>
    <property type="match status" value="1"/>
</dbReference>
<evidence type="ECO:0000259" key="20">
    <source>
        <dbReference type="Pfam" id="PF00501"/>
    </source>
</evidence>
<name>A0A6A6XGJ6_9PLEO</name>
<dbReference type="Gene3D" id="3.30.300.30">
    <property type="match status" value="1"/>
</dbReference>
<dbReference type="GO" id="GO:0009898">
    <property type="term" value="C:cytoplasmic side of plasma membrane"/>
    <property type="evidence" value="ECO:0007669"/>
    <property type="project" value="TreeGrafter"/>
</dbReference>
<keyword evidence="14" id="KW-0472">Membrane</keyword>
<evidence type="ECO:0000256" key="11">
    <source>
        <dbReference type="ARBA" id="ARBA00022840"/>
    </source>
</evidence>
<evidence type="ECO:0000259" key="21">
    <source>
        <dbReference type="Pfam" id="PF13193"/>
    </source>
</evidence>
<evidence type="ECO:0000256" key="16">
    <source>
        <dbReference type="ARBA" id="ARBA00051585"/>
    </source>
</evidence>
<gene>
    <name evidence="22" type="ORF">K505DRAFT_273280</name>
</gene>
<keyword evidence="8" id="KW-0551">Lipid droplet</keyword>
<dbReference type="OrthoDB" id="10253869at2759"/>
<evidence type="ECO:0000256" key="13">
    <source>
        <dbReference type="ARBA" id="ARBA00023055"/>
    </source>
</evidence>
<feature type="domain" description="AMP-binding enzyme C-terminal" evidence="21">
    <location>
        <begin position="549"/>
        <end position="637"/>
    </location>
</feature>
<protein>
    <recommendedName>
        <fullName evidence="18">Very long-chain fatty acid transport protein</fullName>
    </recommendedName>
    <alternativeName>
        <fullName evidence="19">Very-long-chain acyl-CoA synthetase</fullName>
    </alternativeName>
</protein>
<dbReference type="Gene3D" id="3.40.50.12780">
    <property type="entry name" value="N-terminal domain of ligase-like"/>
    <property type="match status" value="1"/>
</dbReference>